<dbReference type="Gene3D" id="3.40.720.10">
    <property type="entry name" value="Alkaline Phosphatase, subunit A"/>
    <property type="match status" value="2"/>
</dbReference>
<evidence type="ECO:0000259" key="2">
    <source>
        <dbReference type="Pfam" id="PF00884"/>
    </source>
</evidence>
<accession>A0ABP9N313</accession>
<dbReference type="InterPro" id="IPR024588">
    <property type="entry name" value="YejM_N"/>
</dbReference>
<evidence type="ECO:0000256" key="1">
    <source>
        <dbReference type="SAM" id="Phobius"/>
    </source>
</evidence>
<dbReference type="Pfam" id="PF11893">
    <property type="entry name" value="DUF3413"/>
    <property type="match status" value="1"/>
</dbReference>
<feature type="transmembrane region" description="Helical" evidence="1">
    <location>
        <begin position="140"/>
        <end position="159"/>
    </location>
</feature>
<name>A0ABP9N313_9GAMM</name>
<dbReference type="EMBL" id="BAABHY010000001">
    <property type="protein sequence ID" value="GAA5104751.1"/>
    <property type="molecule type" value="Genomic_DNA"/>
</dbReference>
<feature type="transmembrane region" description="Helical" evidence="1">
    <location>
        <begin position="20"/>
        <end position="41"/>
    </location>
</feature>
<keyword evidence="1" id="KW-0812">Transmembrane</keyword>
<evidence type="ECO:0000313" key="5">
    <source>
        <dbReference type="Proteomes" id="UP001500171"/>
    </source>
</evidence>
<dbReference type="PIRSF" id="PIRSF004950">
    <property type="entry name" value="Mmb_sulf_HI0842"/>
    <property type="match status" value="1"/>
</dbReference>
<dbReference type="Pfam" id="PF00884">
    <property type="entry name" value="Sulfatase"/>
    <property type="match status" value="2"/>
</dbReference>
<protein>
    <submittedName>
        <fullName evidence="4">LPS biosynthesis-modulating metalloenzyme YejM</fullName>
    </submittedName>
</protein>
<keyword evidence="1" id="KW-1133">Transmembrane helix</keyword>
<evidence type="ECO:0000313" key="4">
    <source>
        <dbReference type="EMBL" id="GAA5104751.1"/>
    </source>
</evidence>
<keyword evidence="1" id="KW-0472">Membrane</keyword>
<keyword evidence="5" id="KW-1185">Reference proteome</keyword>
<evidence type="ECO:0000259" key="3">
    <source>
        <dbReference type="Pfam" id="PF11893"/>
    </source>
</evidence>
<feature type="transmembrane region" description="Helical" evidence="1">
    <location>
        <begin position="90"/>
        <end position="110"/>
    </location>
</feature>
<organism evidence="4 5">
    <name type="scientific">Orbus sasakiae</name>
    <dbReference type="NCBI Taxonomy" id="1078475"/>
    <lineage>
        <taxon>Bacteria</taxon>
        <taxon>Pseudomonadati</taxon>
        <taxon>Pseudomonadota</taxon>
        <taxon>Gammaproteobacteria</taxon>
        <taxon>Orbales</taxon>
        <taxon>Orbaceae</taxon>
        <taxon>Orbus</taxon>
    </lineage>
</organism>
<dbReference type="RefSeq" id="WP_345487990.1">
    <property type="nucleotide sequence ID" value="NZ_BAABHY010000001.1"/>
</dbReference>
<proteinExistence type="predicted"/>
<feature type="transmembrane region" description="Helical" evidence="1">
    <location>
        <begin position="53"/>
        <end position="78"/>
    </location>
</feature>
<feature type="transmembrane region" description="Helical" evidence="1">
    <location>
        <begin position="171"/>
        <end position="193"/>
    </location>
</feature>
<gene>
    <name evidence="4" type="primary">yejM</name>
    <name evidence="4" type="ORF">GCM10023211_02890</name>
</gene>
<dbReference type="InterPro" id="IPR012159">
    <property type="entry name" value="YejM-like"/>
</dbReference>
<dbReference type="InterPro" id="IPR017850">
    <property type="entry name" value="Alkaline_phosphatase_core_sf"/>
</dbReference>
<dbReference type="SUPFAM" id="SSF53649">
    <property type="entry name" value="Alkaline phosphatase-like"/>
    <property type="match status" value="1"/>
</dbReference>
<sequence length="579" mass="67236">MVKLKHNSLRDDRTSQIVSWGHWFALFNIFLVIILGSRYLFIADWPQTLLGRIYAIISCIGHFSFLTFVVYLILLFPLSFIIQSSKWQRIIAVIVATIAITTLLIDIEVFSRFRMHLNFSIWQVLTSPDDNILSAEWQKLFIFVPFILLLETVFAIWSWRKLRSLSKRSRFCLPIIIVFVLCFLSSHLIHIWADANFYRPITMQRSSLPVSYPLTARHFLERYGFIEAGNYESRFKQEGNPFAIAIEYPLAKINYERTKSPYNILMIVVDEWQTADQQKNMPKLTDYAQQNVEFVNHYSSSNESFLGEFSLFYGLDPNYYNSILASHKSSVFIDTLAKQRYNLGLFSSDGFDHPLYRYALLSNFSMPIVAKKQSYQATSDLWLTWYNEQKKTDNSAPWFSIIEYKQMQKEGTSKQQKDLDEAIARVIEQIKHSSDIDKTIVVITASNRQSKSDQHAFDRQLLNVPLVIGWPNKGHEVITSTTSHVDIMQTLMQDALNVTTSAKQYSQGENLFAPNNRKWLIAGTETDIAALYPSQTILIDSTGYYQIYDLNNQRQKNEKLGLSTFLQLVTENRRFMVAH</sequence>
<feature type="domain" description="Sulfatase N-terminal" evidence="2">
    <location>
        <begin position="264"/>
        <end position="402"/>
    </location>
</feature>
<feature type="domain" description="Inner membrane protein YejM N-terminal" evidence="3">
    <location>
        <begin position="11"/>
        <end position="254"/>
    </location>
</feature>
<reference evidence="5" key="1">
    <citation type="journal article" date="2019" name="Int. J. Syst. Evol. Microbiol.">
        <title>The Global Catalogue of Microorganisms (GCM) 10K type strain sequencing project: providing services to taxonomists for standard genome sequencing and annotation.</title>
        <authorList>
            <consortium name="The Broad Institute Genomics Platform"/>
            <consortium name="The Broad Institute Genome Sequencing Center for Infectious Disease"/>
            <person name="Wu L."/>
            <person name="Ma J."/>
        </authorList>
    </citation>
    <scope>NUCLEOTIDE SEQUENCE [LARGE SCALE GENOMIC DNA]</scope>
    <source>
        <strain evidence="5">JCM 18050</strain>
    </source>
</reference>
<dbReference type="InterPro" id="IPR000917">
    <property type="entry name" value="Sulfatase_N"/>
</dbReference>
<feature type="domain" description="Sulfatase N-terminal" evidence="2">
    <location>
        <begin position="418"/>
        <end position="493"/>
    </location>
</feature>
<dbReference type="Proteomes" id="UP001500171">
    <property type="component" value="Unassembled WGS sequence"/>
</dbReference>
<comment type="caution">
    <text evidence="4">The sequence shown here is derived from an EMBL/GenBank/DDBJ whole genome shotgun (WGS) entry which is preliminary data.</text>
</comment>